<dbReference type="GO" id="GO:0005829">
    <property type="term" value="C:cytosol"/>
    <property type="evidence" value="ECO:0007669"/>
    <property type="project" value="TreeGrafter"/>
</dbReference>
<dbReference type="Proteomes" id="UP000295680">
    <property type="component" value="Unassembled WGS sequence"/>
</dbReference>
<evidence type="ECO:0000313" key="2">
    <source>
        <dbReference type="Proteomes" id="UP000295680"/>
    </source>
</evidence>
<sequence>MDDKSLEGGIWSGIFLGVDVLVFCDNEGCIVEGKGAPFDLPAMMELAKMIKASSLEFSICTGRPVPYIEAITQMLHLLDSKTEFVCEAGAVLYDPQTDHYEVLSDRVDVTTIRSLLPPAGYREELGKIASYSVYPESPYTVERLYELLISAGLSGVNLTRSVAAVDITAAGVDKAFGIEVILERRGMDWTGVLAIGDSWNDLPMLRLAGRSACPANATWEVKAVVDYVSPYPATAGVVDILRWAGAA</sequence>
<keyword evidence="1" id="KW-0378">Hydrolase</keyword>
<dbReference type="GO" id="GO:0000287">
    <property type="term" value="F:magnesium ion binding"/>
    <property type="evidence" value="ECO:0007669"/>
    <property type="project" value="TreeGrafter"/>
</dbReference>
<dbReference type="Gene3D" id="3.90.1070.10">
    <property type="match status" value="1"/>
</dbReference>
<accession>A0A4R2ILI4</accession>
<dbReference type="Pfam" id="PF08282">
    <property type="entry name" value="Hydrolase_3"/>
    <property type="match status" value="1"/>
</dbReference>
<dbReference type="RefSeq" id="WP_132126052.1">
    <property type="nucleotide sequence ID" value="NZ_SLWS01000020.1"/>
</dbReference>
<comment type="caution">
    <text evidence="1">The sequence shown here is derived from an EMBL/GenBank/DDBJ whole genome shotgun (WGS) entry which is preliminary data.</text>
</comment>
<proteinExistence type="predicted"/>
<dbReference type="OrthoDB" id="3180855at2"/>
<name>A0A4R2ILI4_9PSEU</name>
<dbReference type="InterPro" id="IPR023214">
    <property type="entry name" value="HAD_sf"/>
</dbReference>
<dbReference type="GO" id="GO:0016791">
    <property type="term" value="F:phosphatase activity"/>
    <property type="evidence" value="ECO:0007669"/>
    <property type="project" value="TreeGrafter"/>
</dbReference>
<protein>
    <submittedName>
        <fullName evidence="1">Hydroxymethylpyrimidine pyrophosphatase-like HAD family hydrolase</fullName>
    </submittedName>
</protein>
<dbReference type="EMBL" id="SLWS01000020">
    <property type="protein sequence ID" value="TCO45853.1"/>
    <property type="molecule type" value="Genomic_DNA"/>
</dbReference>
<organism evidence="1 2">
    <name type="scientific">Actinocrispum wychmicini</name>
    <dbReference type="NCBI Taxonomy" id="1213861"/>
    <lineage>
        <taxon>Bacteria</taxon>
        <taxon>Bacillati</taxon>
        <taxon>Actinomycetota</taxon>
        <taxon>Actinomycetes</taxon>
        <taxon>Pseudonocardiales</taxon>
        <taxon>Pseudonocardiaceae</taxon>
        <taxon>Actinocrispum</taxon>
    </lineage>
</organism>
<dbReference type="InterPro" id="IPR036412">
    <property type="entry name" value="HAD-like_sf"/>
</dbReference>
<dbReference type="PANTHER" id="PTHR10000:SF8">
    <property type="entry name" value="HAD SUPERFAMILY HYDROLASE-LIKE, TYPE 3"/>
    <property type="match status" value="1"/>
</dbReference>
<dbReference type="Gene3D" id="3.40.50.1000">
    <property type="entry name" value="HAD superfamily/HAD-like"/>
    <property type="match status" value="1"/>
</dbReference>
<dbReference type="PROSITE" id="PS01229">
    <property type="entry name" value="COF_2"/>
    <property type="match status" value="1"/>
</dbReference>
<dbReference type="AlphaFoldDB" id="A0A4R2ILI4"/>
<gene>
    <name evidence="1" type="ORF">EV192_12039</name>
</gene>
<reference evidence="1 2" key="1">
    <citation type="submission" date="2019-03" db="EMBL/GenBank/DDBJ databases">
        <title>Genomic Encyclopedia of Type Strains, Phase IV (KMG-IV): sequencing the most valuable type-strain genomes for metagenomic binning, comparative biology and taxonomic classification.</title>
        <authorList>
            <person name="Goeker M."/>
        </authorList>
    </citation>
    <scope>NUCLEOTIDE SEQUENCE [LARGE SCALE GENOMIC DNA]</scope>
    <source>
        <strain evidence="1 2">DSM 45934</strain>
    </source>
</reference>
<keyword evidence="2" id="KW-1185">Reference proteome</keyword>
<evidence type="ECO:0000313" key="1">
    <source>
        <dbReference type="EMBL" id="TCO45853.1"/>
    </source>
</evidence>
<dbReference type="PANTHER" id="PTHR10000">
    <property type="entry name" value="PHOSPHOSERINE PHOSPHATASE"/>
    <property type="match status" value="1"/>
</dbReference>
<dbReference type="SUPFAM" id="SSF56784">
    <property type="entry name" value="HAD-like"/>
    <property type="match status" value="1"/>
</dbReference>